<dbReference type="AlphaFoldDB" id="A0A0W0TP37"/>
<name>A0A0W0TP37_9GAMM</name>
<evidence type="ECO:0000313" key="1">
    <source>
        <dbReference type="EMBL" id="KTC97360.1"/>
    </source>
</evidence>
<proteinExistence type="predicted"/>
<evidence type="ECO:0000313" key="2">
    <source>
        <dbReference type="Proteomes" id="UP000054785"/>
    </source>
</evidence>
<dbReference type="PATRIC" id="fig|45065.4.peg.2195"/>
<dbReference type="Gene3D" id="3.40.50.1820">
    <property type="entry name" value="alpha/beta hydrolase"/>
    <property type="match status" value="1"/>
</dbReference>
<gene>
    <name evidence="1" type="ORF">Lgee_2021</name>
</gene>
<dbReference type="SUPFAM" id="SSF53474">
    <property type="entry name" value="alpha/beta-Hydrolases"/>
    <property type="match status" value="1"/>
</dbReference>
<dbReference type="STRING" id="45065.Lgee_2021"/>
<sequence length="228" mass="24890">MRIQSAAFYGKSMLLAVLALLLTACIDLAATKSLARDPHHTFRSPAAVFVMRGGLGGIFSTGMNQLQKTLEYQYNVHTESTVWYHAYDLGVRIREQYGTPALRGPIVLVGHSLGANDQIKVAQTLNRAGIPVELLMTVDAVSPIRVPPNVKKVVNIYKPSFVPMFSGQRVIAENASVTRIENLNVDTLSGLSVNHFTIEKNAAIQKLMLDAVLHAIHYPSSSLKPAGR</sequence>
<dbReference type="InterPro" id="IPR029058">
    <property type="entry name" value="AB_hydrolase_fold"/>
</dbReference>
<dbReference type="EMBL" id="LNYC01000072">
    <property type="protein sequence ID" value="KTC97360.1"/>
    <property type="molecule type" value="Genomic_DNA"/>
</dbReference>
<dbReference type="OrthoDB" id="5293296at2"/>
<organism evidence="1 2">
    <name type="scientific">Legionella geestiana</name>
    <dbReference type="NCBI Taxonomy" id="45065"/>
    <lineage>
        <taxon>Bacteria</taxon>
        <taxon>Pseudomonadati</taxon>
        <taxon>Pseudomonadota</taxon>
        <taxon>Gammaproteobacteria</taxon>
        <taxon>Legionellales</taxon>
        <taxon>Legionellaceae</taxon>
        <taxon>Legionella</taxon>
    </lineage>
</organism>
<keyword evidence="2" id="KW-1185">Reference proteome</keyword>
<comment type="caution">
    <text evidence="1">The sequence shown here is derived from an EMBL/GenBank/DDBJ whole genome shotgun (WGS) entry which is preliminary data.</text>
</comment>
<dbReference type="PROSITE" id="PS51257">
    <property type="entry name" value="PROKAR_LIPOPROTEIN"/>
    <property type="match status" value="1"/>
</dbReference>
<dbReference type="RefSeq" id="WP_028385676.1">
    <property type="nucleotide sequence ID" value="NZ_CAAAHN010000002.1"/>
</dbReference>
<protein>
    <submittedName>
        <fullName evidence="1">Uncharacterized protein</fullName>
    </submittedName>
</protein>
<dbReference type="Proteomes" id="UP000054785">
    <property type="component" value="Unassembled WGS sequence"/>
</dbReference>
<reference evidence="1 2" key="1">
    <citation type="submission" date="2015-11" db="EMBL/GenBank/DDBJ databases">
        <title>Genomic analysis of 38 Legionella species identifies large and diverse effector repertoires.</title>
        <authorList>
            <person name="Burstein D."/>
            <person name="Amaro F."/>
            <person name="Zusman T."/>
            <person name="Lifshitz Z."/>
            <person name="Cohen O."/>
            <person name="Gilbert J.A."/>
            <person name="Pupko T."/>
            <person name="Shuman H.A."/>
            <person name="Segal G."/>
        </authorList>
    </citation>
    <scope>NUCLEOTIDE SEQUENCE [LARGE SCALE GENOMIC DNA]</scope>
    <source>
        <strain evidence="1 2">ATCC 49504</strain>
    </source>
</reference>
<accession>A0A0W0TP37</accession>